<feature type="region of interest" description="Disordered" evidence="2">
    <location>
        <begin position="36"/>
        <end position="67"/>
    </location>
</feature>
<keyword evidence="3" id="KW-0732">Signal</keyword>
<evidence type="ECO:0000313" key="5">
    <source>
        <dbReference type="Proteomes" id="UP000008701"/>
    </source>
</evidence>
<keyword evidence="1" id="KW-0175">Coiled coil</keyword>
<feature type="signal peptide" evidence="3">
    <location>
        <begin position="1"/>
        <end position="23"/>
    </location>
</feature>
<dbReference type="EMBL" id="CP000492">
    <property type="protein sequence ID" value="ABL64465.1"/>
    <property type="molecule type" value="Genomic_DNA"/>
</dbReference>
<dbReference type="Proteomes" id="UP000008701">
    <property type="component" value="Chromosome"/>
</dbReference>
<dbReference type="Gene3D" id="1.20.120.1490">
    <property type="match status" value="1"/>
</dbReference>
<sequence precursor="true">MKKRALAASLAATIMTFGNSAGAADYRDSYAVEQNRYRNESRQEQSDERFTRDERQRNGYQDRQRQAPVIHDDFRTVKAALELDDRQLDRFVAIRENYREHTGSVYREIALLKEIRQNEEMRKQRNFRTIAKLNRKISALQDELNRYRIRSIRNYRDVCNNQQRERFDRFAAHNNPTFALMFRF</sequence>
<evidence type="ECO:0000256" key="3">
    <source>
        <dbReference type="SAM" id="SignalP"/>
    </source>
</evidence>
<feature type="coiled-coil region" evidence="1">
    <location>
        <begin position="123"/>
        <end position="150"/>
    </location>
</feature>
<dbReference type="RefSeq" id="WP_011744298.1">
    <property type="nucleotide sequence ID" value="NC_008639.1"/>
</dbReference>
<name>A1BDI8_CHLPD</name>
<evidence type="ECO:0000256" key="1">
    <source>
        <dbReference type="SAM" id="Coils"/>
    </source>
</evidence>
<gene>
    <name evidence="4" type="ordered locus">Cpha266_0406</name>
</gene>
<organism evidence="4 5">
    <name type="scientific">Chlorobium phaeobacteroides (strain DSM 266 / SMG 266 / 2430)</name>
    <dbReference type="NCBI Taxonomy" id="290317"/>
    <lineage>
        <taxon>Bacteria</taxon>
        <taxon>Pseudomonadati</taxon>
        <taxon>Chlorobiota</taxon>
        <taxon>Chlorobiia</taxon>
        <taxon>Chlorobiales</taxon>
        <taxon>Chlorobiaceae</taxon>
        <taxon>Chlorobium/Pelodictyon group</taxon>
        <taxon>Chlorobium</taxon>
    </lineage>
</organism>
<accession>A1BDI8</accession>
<dbReference type="AlphaFoldDB" id="A1BDI8"/>
<proteinExistence type="predicted"/>
<dbReference type="KEGG" id="cph:Cpha266_0406"/>
<keyword evidence="5" id="KW-1185">Reference proteome</keyword>
<evidence type="ECO:0000313" key="4">
    <source>
        <dbReference type="EMBL" id="ABL64465.1"/>
    </source>
</evidence>
<dbReference type="STRING" id="290317.Cpha266_0406"/>
<feature type="chain" id="PRO_5002632535" evidence="3">
    <location>
        <begin position="24"/>
        <end position="184"/>
    </location>
</feature>
<dbReference type="HOGENOM" id="CLU_1465740_0_0_10"/>
<protein>
    <submittedName>
        <fullName evidence="4">Uncharacterized protein</fullName>
    </submittedName>
</protein>
<evidence type="ECO:0000256" key="2">
    <source>
        <dbReference type="SAM" id="MobiDB-lite"/>
    </source>
</evidence>
<reference evidence="4 5" key="1">
    <citation type="submission" date="2006-12" db="EMBL/GenBank/DDBJ databases">
        <title>Complete sequence of Chlorobium phaeobacteroides DSM 266.</title>
        <authorList>
            <consortium name="US DOE Joint Genome Institute"/>
            <person name="Copeland A."/>
            <person name="Lucas S."/>
            <person name="Lapidus A."/>
            <person name="Barry K."/>
            <person name="Detter J.C."/>
            <person name="Glavina del Rio T."/>
            <person name="Hammon N."/>
            <person name="Israni S."/>
            <person name="Pitluck S."/>
            <person name="Goltsman E."/>
            <person name="Schmutz J."/>
            <person name="Larimer F."/>
            <person name="Land M."/>
            <person name="Hauser L."/>
            <person name="Mikhailova N."/>
            <person name="Li T."/>
            <person name="Overmann J."/>
            <person name="Bryant D.A."/>
            <person name="Richardson P."/>
        </authorList>
    </citation>
    <scope>NUCLEOTIDE SEQUENCE [LARGE SCALE GENOMIC DNA]</scope>
    <source>
        <strain evidence="4 5">DSM 266</strain>
    </source>
</reference>